<keyword evidence="13" id="KW-1185">Reference proteome</keyword>
<comment type="similarity">
    <text evidence="1 9">Belongs to the peptidase M3 family.</text>
</comment>
<keyword evidence="4 9" id="KW-0378">Hydrolase</keyword>
<dbReference type="InterPro" id="IPR045090">
    <property type="entry name" value="Pept_M3A_M3B"/>
</dbReference>
<evidence type="ECO:0000256" key="3">
    <source>
        <dbReference type="ARBA" id="ARBA00022723"/>
    </source>
</evidence>
<keyword evidence="2 9" id="KW-0645">Protease</keyword>
<accession>A0ABY8RD53</accession>
<evidence type="ECO:0000313" key="13">
    <source>
        <dbReference type="Proteomes" id="UP001241656"/>
    </source>
</evidence>
<comment type="cofactor">
    <cofactor evidence="9">
        <name>Zn(2+)</name>
        <dbReference type="ChEBI" id="CHEBI:29105"/>
    </cofactor>
    <text evidence="9">Binds 1 zinc ion.</text>
</comment>
<dbReference type="InterPro" id="IPR045666">
    <property type="entry name" value="OpdA_N"/>
</dbReference>
<dbReference type="InterPro" id="IPR001567">
    <property type="entry name" value="Pept_M3A_M3B_dom"/>
</dbReference>
<feature type="domain" description="Peptidase M3A/M3B catalytic" evidence="10">
    <location>
        <begin position="226"/>
        <end position="667"/>
    </location>
</feature>
<keyword evidence="3 9" id="KW-0479">Metal-binding</keyword>
<evidence type="ECO:0000313" key="12">
    <source>
        <dbReference type="EMBL" id="WHF51634.1"/>
    </source>
</evidence>
<evidence type="ECO:0000259" key="10">
    <source>
        <dbReference type="Pfam" id="PF01432"/>
    </source>
</evidence>
<dbReference type="Gene3D" id="3.40.390.10">
    <property type="entry name" value="Collagenase (Catalytic Domain)"/>
    <property type="match status" value="1"/>
</dbReference>
<dbReference type="PANTHER" id="PTHR43660:SF1">
    <property type="entry name" value="DIPEPTIDYL CARBOXYPEPTIDASE"/>
    <property type="match status" value="1"/>
</dbReference>
<evidence type="ECO:0000256" key="6">
    <source>
        <dbReference type="ARBA" id="ARBA00023049"/>
    </source>
</evidence>
<evidence type="ECO:0000256" key="7">
    <source>
        <dbReference type="ARBA" id="ARBA00024603"/>
    </source>
</evidence>
<dbReference type="InterPro" id="IPR024077">
    <property type="entry name" value="Neurolysin/TOP_dom2"/>
</dbReference>
<dbReference type="CDD" id="cd06456">
    <property type="entry name" value="M3A_DCP"/>
    <property type="match status" value="1"/>
</dbReference>
<dbReference type="Pfam" id="PF19310">
    <property type="entry name" value="TOP_N"/>
    <property type="match status" value="1"/>
</dbReference>
<evidence type="ECO:0000256" key="2">
    <source>
        <dbReference type="ARBA" id="ARBA00022670"/>
    </source>
</evidence>
<dbReference type="SUPFAM" id="SSF55486">
    <property type="entry name" value="Metalloproteases ('zincins'), catalytic domain"/>
    <property type="match status" value="1"/>
</dbReference>
<reference evidence="12 13" key="1">
    <citation type="submission" date="2023-05" db="EMBL/GenBank/DDBJ databases">
        <title>Genomic insight into Chryseobacterium sp. wdc7 isolated forest soil (Gotjawal).</title>
        <authorList>
            <person name="Park S.-J."/>
        </authorList>
    </citation>
    <scope>NUCLEOTIDE SEQUENCE [LARGE SCALE GENOMIC DNA]</scope>
    <source>
        <strain evidence="13">wdc7</strain>
    </source>
</reference>
<dbReference type="PANTHER" id="PTHR43660">
    <property type="entry name" value="DIPEPTIDYL CARBOXYPEPTIDASE"/>
    <property type="match status" value="1"/>
</dbReference>
<dbReference type="Proteomes" id="UP001241656">
    <property type="component" value="Chromosome"/>
</dbReference>
<proteinExistence type="inferred from homology"/>
<dbReference type="Gene3D" id="1.10.1370.10">
    <property type="entry name" value="Neurolysin, domain 3"/>
    <property type="match status" value="1"/>
</dbReference>
<comment type="catalytic activity">
    <reaction evidence="7">
        <text>Hydrolysis of oligopeptides, with broad specificity. Gly or Ala commonly occur as P1 or P1' residues, but more distant residues are also important, as is shown by the fact that Z-Gly-Pro-Gly-|-Gly-Pro-Ala is cleaved, but not Z-(Gly)(5).</text>
        <dbReference type="EC" id="3.4.24.70"/>
    </reaction>
</comment>
<dbReference type="Gene3D" id="1.10.1370.40">
    <property type="match status" value="1"/>
</dbReference>
<dbReference type="InterPro" id="IPR034005">
    <property type="entry name" value="M3A_DCP"/>
</dbReference>
<keyword evidence="6 9" id="KW-0482">Metalloprotease</keyword>
<name>A0ABY8RD53_9FLAO</name>
<evidence type="ECO:0000256" key="1">
    <source>
        <dbReference type="ARBA" id="ARBA00006040"/>
    </source>
</evidence>
<dbReference type="RefSeq" id="WP_282904970.1">
    <property type="nucleotide sequence ID" value="NZ_CP124855.1"/>
</dbReference>
<dbReference type="Pfam" id="PF01432">
    <property type="entry name" value="Peptidase_M3"/>
    <property type="match status" value="1"/>
</dbReference>
<organism evidence="12 13">
    <name type="scientific">Chryseobacterium gotjawalense</name>
    <dbReference type="NCBI Taxonomy" id="3042315"/>
    <lineage>
        <taxon>Bacteria</taxon>
        <taxon>Pseudomonadati</taxon>
        <taxon>Bacteroidota</taxon>
        <taxon>Flavobacteriia</taxon>
        <taxon>Flavobacteriales</taxon>
        <taxon>Weeksellaceae</taxon>
        <taxon>Chryseobacterium group</taxon>
        <taxon>Chryseobacterium</taxon>
    </lineage>
</organism>
<protein>
    <recommendedName>
        <fullName evidence="8">oligopeptidase A</fullName>
        <ecNumber evidence="8">3.4.24.70</ecNumber>
    </recommendedName>
</protein>
<keyword evidence="5 9" id="KW-0862">Zinc</keyword>
<evidence type="ECO:0000259" key="11">
    <source>
        <dbReference type="Pfam" id="PF19310"/>
    </source>
</evidence>
<evidence type="ECO:0000256" key="9">
    <source>
        <dbReference type="RuleBase" id="RU003435"/>
    </source>
</evidence>
<dbReference type="EC" id="3.4.24.70" evidence="8"/>
<dbReference type="EMBL" id="CP124855">
    <property type="protein sequence ID" value="WHF51634.1"/>
    <property type="molecule type" value="Genomic_DNA"/>
</dbReference>
<dbReference type="GO" id="GO:0016787">
    <property type="term" value="F:hydrolase activity"/>
    <property type="evidence" value="ECO:0007669"/>
    <property type="project" value="UniProtKB-KW"/>
</dbReference>
<evidence type="ECO:0000256" key="5">
    <source>
        <dbReference type="ARBA" id="ARBA00022833"/>
    </source>
</evidence>
<sequence length="671" mass="77123">MQNPLLQTFSTKYQSAPFNDIKEEHFLPAFQELIKVSEKEIDGIVENEEEPTFENVIEALAFSGEKLEVVSGIFFNLNSAETNDEIQKIAQEVSPLLTEFSANISQNKALFEKIKKVYDQKEKYSLNDEQQMLLNETYKGFVRSGALLNEADKEKFKNISIELSTKSLQFGQNVLAETNNYFKHITDEKELAGIPEAILQQYRDEAKERNLDGFVVTLQYPSFLPLMTYAENRELRKELALANGKKSFQNNEFDNQNLIKEIISLKQKKAKLLGYENYADYVLEERMAKSPAKVKSFLNELLEKAKPFAEKEIDELKTLAKADGISEMESYDHTFYAEKLRKQKFDIDDEELKPYFQLEKVQDAVFGLAKTLFGLEFKETTEIQKYHEEVKTYEIFEDGTFKALLYADYFPRKGKRAGAWMTSFKSQSIKNGKNNRPHISVVCNFSKPTSDTPSLLTFQEVTTLFHEFGHALHGILANTTYPNLSGTSVKWDFVELPSQFLENYCYEPEFLKTFAKHYQTGEVLPNEKIQKISDSKNFMEGYQTLRQIGFGILDMGYHTIPEKVADIKTFEVEETKATNLYPSNPETVMSTSFSHIFQGGYSAGYYSYKWAEVLDADAFQYFKENGIFNPEIAAKYKVLLSSGGTKDPMELYKNFRGSEPKVESLLKRAFG</sequence>
<dbReference type="InterPro" id="IPR024079">
    <property type="entry name" value="MetalloPept_cat_dom_sf"/>
</dbReference>
<gene>
    <name evidence="12" type="ORF">QGN23_14600</name>
</gene>
<evidence type="ECO:0000256" key="4">
    <source>
        <dbReference type="ARBA" id="ARBA00022801"/>
    </source>
</evidence>
<evidence type="ECO:0000256" key="8">
    <source>
        <dbReference type="ARBA" id="ARBA00026100"/>
    </source>
</evidence>
<feature type="domain" description="Oligopeptidase A N-terminal" evidence="11">
    <location>
        <begin position="31"/>
        <end position="152"/>
    </location>
</feature>